<dbReference type="Pfam" id="PF10983">
    <property type="entry name" value="DUF2793"/>
    <property type="match status" value="1"/>
</dbReference>
<organism evidence="1 2">
    <name type="scientific">Hoeflea alexandrii</name>
    <dbReference type="NCBI Taxonomy" id="288436"/>
    <lineage>
        <taxon>Bacteria</taxon>
        <taxon>Pseudomonadati</taxon>
        <taxon>Pseudomonadota</taxon>
        <taxon>Alphaproteobacteria</taxon>
        <taxon>Hyphomicrobiales</taxon>
        <taxon>Rhizobiaceae</taxon>
        <taxon>Hoeflea</taxon>
    </lineage>
</organism>
<accession>A0ABT1CUM3</accession>
<protein>
    <submittedName>
        <fullName evidence="1">DUF2793 domain-containing protein</fullName>
    </submittedName>
</protein>
<dbReference type="RefSeq" id="WP_252916062.1">
    <property type="nucleotide sequence ID" value="NZ_JAAAML010000002.1"/>
</dbReference>
<sequence length="473" mass="48907">MSDTTPRLALPLLAAAQAQKHVTHNEALVRLDQILHLSVKSRLAPMPPGDPAKNEKHIVADAAGGAFAGQSGKIACFTNGDWDFISPSDGWLAWVEDDAALVAYHAGAWVSAGTAVALSTLGINASADMTNRLAVSSPATLFNHAGADHRLKINKAAAGDTASIVIQDGFSGRAEFGLSGDDRFSIKVSPDGINWTEAVSIDNGTGVVSLPETPGGGAEAVAVRENLLINGNFTLNQRAFAGGSLAAGSYGFDRWKAGAAGANLSRTGDTLTLASGSIIQVVEPAIFGLGDIANETLTISLDHVSGAAVTVSVFGDDRIIDAVAGRSSTSFQVPGGHGGTIEITLAALSGPAGVARVKMEIGSGPTPYQARALPLEETLANRYFKHIEGPIALFLYAQAYGNYFFNSLPTPVTMRTVPTVSRVLGAYGNIFANDPAQAVATATSPTAFRLSIRANAAGECYANFNSISLDAEL</sequence>
<dbReference type="Proteomes" id="UP001320715">
    <property type="component" value="Unassembled WGS sequence"/>
</dbReference>
<evidence type="ECO:0000313" key="1">
    <source>
        <dbReference type="EMBL" id="MCO6409071.1"/>
    </source>
</evidence>
<reference evidence="1 2" key="1">
    <citation type="submission" date="2020-01" db="EMBL/GenBank/DDBJ databases">
        <title>Genomes of bacteria type strains.</title>
        <authorList>
            <person name="Chen J."/>
            <person name="Zhu S."/>
            <person name="Yang J."/>
        </authorList>
    </citation>
    <scope>NUCLEOTIDE SEQUENCE [LARGE SCALE GENOMIC DNA]</scope>
    <source>
        <strain evidence="1 2">DSM 16655</strain>
    </source>
</reference>
<evidence type="ECO:0000313" key="2">
    <source>
        <dbReference type="Proteomes" id="UP001320715"/>
    </source>
</evidence>
<proteinExistence type="predicted"/>
<comment type="caution">
    <text evidence="1">The sequence shown here is derived from an EMBL/GenBank/DDBJ whole genome shotgun (WGS) entry which is preliminary data.</text>
</comment>
<dbReference type="InterPro" id="IPR021251">
    <property type="entry name" value="DUF2793"/>
</dbReference>
<gene>
    <name evidence="1" type="ORF">GTW23_12880</name>
</gene>
<keyword evidence="2" id="KW-1185">Reference proteome</keyword>
<dbReference type="EMBL" id="JAAAML010000002">
    <property type="protein sequence ID" value="MCO6409071.1"/>
    <property type="molecule type" value="Genomic_DNA"/>
</dbReference>
<name>A0ABT1CUM3_9HYPH</name>